<comment type="caution">
    <text evidence="2">The sequence shown here is derived from an EMBL/GenBank/DDBJ whole genome shotgun (WGS) entry which is preliminary data.</text>
</comment>
<evidence type="ECO:0000313" key="2">
    <source>
        <dbReference type="EMBL" id="PRP83532.1"/>
    </source>
</evidence>
<organism evidence="2 3">
    <name type="scientific">Planoprotostelium fungivorum</name>
    <dbReference type="NCBI Taxonomy" id="1890364"/>
    <lineage>
        <taxon>Eukaryota</taxon>
        <taxon>Amoebozoa</taxon>
        <taxon>Evosea</taxon>
        <taxon>Variosea</taxon>
        <taxon>Cavosteliida</taxon>
        <taxon>Cavosteliaceae</taxon>
        <taxon>Planoprotostelium</taxon>
    </lineage>
</organism>
<reference evidence="2 3" key="1">
    <citation type="journal article" date="2018" name="Genome Biol. Evol.">
        <title>Multiple Roots of Fruiting Body Formation in Amoebozoa.</title>
        <authorList>
            <person name="Hillmann F."/>
            <person name="Forbes G."/>
            <person name="Novohradska S."/>
            <person name="Ferling I."/>
            <person name="Riege K."/>
            <person name="Groth M."/>
            <person name="Westermann M."/>
            <person name="Marz M."/>
            <person name="Spaller T."/>
            <person name="Winckler T."/>
            <person name="Schaap P."/>
            <person name="Glockner G."/>
        </authorList>
    </citation>
    <scope>NUCLEOTIDE SEQUENCE [LARGE SCALE GENOMIC DNA]</scope>
    <source>
        <strain evidence="2 3">Jena</strain>
    </source>
</reference>
<dbReference type="AlphaFoldDB" id="A0A2P6NHX3"/>
<feature type="region of interest" description="Disordered" evidence="1">
    <location>
        <begin position="1"/>
        <end position="20"/>
    </location>
</feature>
<dbReference type="InParanoid" id="A0A2P6NHX3"/>
<protein>
    <submittedName>
        <fullName evidence="2">Uncharacterized protein</fullName>
    </submittedName>
</protein>
<dbReference type="Proteomes" id="UP000241769">
    <property type="component" value="Unassembled WGS sequence"/>
</dbReference>
<accession>A0A2P6NHX3</accession>
<evidence type="ECO:0000256" key="1">
    <source>
        <dbReference type="SAM" id="MobiDB-lite"/>
    </source>
</evidence>
<name>A0A2P6NHX3_9EUKA</name>
<proteinExistence type="predicted"/>
<keyword evidence="3" id="KW-1185">Reference proteome</keyword>
<sequence>MEPQSTQFQPGRMNYPGCRHSFGTAPVRGVIVKFLKSKAYRHKHKHNNTN</sequence>
<dbReference type="EMBL" id="MDYQ01000081">
    <property type="protein sequence ID" value="PRP83532.1"/>
    <property type="molecule type" value="Genomic_DNA"/>
</dbReference>
<evidence type="ECO:0000313" key="3">
    <source>
        <dbReference type="Proteomes" id="UP000241769"/>
    </source>
</evidence>
<gene>
    <name evidence="2" type="ORF">PROFUN_04406</name>
</gene>